<evidence type="ECO:0000313" key="3">
    <source>
        <dbReference type="Proteomes" id="UP000823882"/>
    </source>
</evidence>
<sequence length="181" mass="20708">MPIMIPYDRKAAVRYAHRWAYSRNPNFYDYEELGGDCTNFASQCLYAGTGVMNFTPTYGWYYLDANNKSPAWTGVPYFYNFITRAEETPGPFGLETTLDNLEPGDFVQLRFNGEVFGHTPIIVAMGEPPTLENTLIAAHSYDADWRPLSTYFFQEIRFLHILGAYLPEDAGAQRFPTPRDL</sequence>
<name>A0A9D2P1K6_9FIRM</name>
<dbReference type="PANTHER" id="PTHR40032:SF1">
    <property type="entry name" value="EXPORTED PROTEIN"/>
    <property type="match status" value="1"/>
</dbReference>
<comment type="caution">
    <text evidence="2">The sequence shown here is derived from an EMBL/GenBank/DDBJ whole genome shotgun (WGS) entry which is preliminary data.</text>
</comment>
<reference evidence="2" key="2">
    <citation type="submission" date="2021-04" db="EMBL/GenBank/DDBJ databases">
        <authorList>
            <person name="Gilroy R."/>
        </authorList>
    </citation>
    <scope>NUCLEOTIDE SEQUENCE</scope>
    <source>
        <strain evidence="2">CHK186-1790</strain>
    </source>
</reference>
<feature type="domain" description="Putative amidase" evidence="1">
    <location>
        <begin position="7"/>
        <end position="155"/>
    </location>
</feature>
<dbReference type="PANTHER" id="PTHR40032">
    <property type="entry name" value="EXPORTED PROTEIN-RELATED"/>
    <property type="match status" value="1"/>
</dbReference>
<accession>A0A9D2P1K6</accession>
<evidence type="ECO:0000313" key="2">
    <source>
        <dbReference type="EMBL" id="HJC40989.1"/>
    </source>
</evidence>
<reference evidence="2" key="1">
    <citation type="journal article" date="2021" name="PeerJ">
        <title>Extensive microbial diversity within the chicken gut microbiome revealed by metagenomics and culture.</title>
        <authorList>
            <person name="Gilroy R."/>
            <person name="Ravi A."/>
            <person name="Getino M."/>
            <person name="Pursley I."/>
            <person name="Horton D.L."/>
            <person name="Alikhan N.F."/>
            <person name="Baker D."/>
            <person name="Gharbi K."/>
            <person name="Hall N."/>
            <person name="Watson M."/>
            <person name="Adriaenssens E.M."/>
            <person name="Foster-Nyarko E."/>
            <person name="Jarju S."/>
            <person name="Secka A."/>
            <person name="Antonio M."/>
            <person name="Oren A."/>
            <person name="Chaudhuri R.R."/>
            <person name="La Ragione R."/>
            <person name="Hildebrand F."/>
            <person name="Pallen M.J."/>
        </authorList>
    </citation>
    <scope>NUCLEOTIDE SEQUENCE</scope>
    <source>
        <strain evidence="2">CHK186-1790</strain>
    </source>
</reference>
<proteinExistence type="predicted"/>
<organism evidence="2 3">
    <name type="scientific">Candidatus Intestinimonas pullistercoris</name>
    <dbReference type="NCBI Taxonomy" id="2838623"/>
    <lineage>
        <taxon>Bacteria</taxon>
        <taxon>Bacillati</taxon>
        <taxon>Bacillota</taxon>
        <taxon>Clostridia</taxon>
        <taxon>Eubacteriales</taxon>
        <taxon>Intestinimonas</taxon>
    </lineage>
</organism>
<protein>
    <submittedName>
        <fullName evidence="2">Amidase domain-containing protein</fullName>
    </submittedName>
</protein>
<gene>
    <name evidence="2" type="ORF">H9701_05490</name>
</gene>
<dbReference type="InterPro" id="IPR024301">
    <property type="entry name" value="Amidase_6"/>
</dbReference>
<evidence type="ECO:0000259" key="1">
    <source>
        <dbReference type="Pfam" id="PF12671"/>
    </source>
</evidence>
<dbReference type="Proteomes" id="UP000823882">
    <property type="component" value="Unassembled WGS sequence"/>
</dbReference>
<dbReference type="EMBL" id="DWWJ01000097">
    <property type="protein sequence ID" value="HJC40989.1"/>
    <property type="molecule type" value="Genomic_DNA"/>
</dbReference>
<dbReference type="Pfam" id="PF12671">
    <property type="entry name" value="Amidase_6"/>
    <property type="match status" value="1"/>
</dbReference>
<dbReference type="AlphaFoldDB" id="A0A9D2P1K6"/>